<dbReference type="PROSITE" id="PS51257">
    <property type="entry name" value="PROKAR_LIPOPROTEIN"/>
    <property type="match status" value="1"/>
</dbReference>
<feature type="signal peptide" evidence="1">
    <location>
        <begin position="1"/>
        <end position="18"/>
    </location>
</feature>
<reference evidence="3 4" key="1">
    <citation type="journal article" date="2011" name="ISME J.">
        <title>Community ecology of hot spring cyanobacterial mats: predominant populations and their functional potential.</title>
        <authorList>
            <person name="Klatt C.G."/>
            <person name="Wood J.M."/>
            <person name="Rusch D.B."/>
            <person name="Bateson M.M."/>
            <person name="Hamamura N."/>
            <person name="Heidelberg J.F."/>
            <person name="Grossman A.R."/>
            <person name="Bhaya D."/>
            <person name="Cohan F.M."/>
            <person name="Kuhl M."/>
            <person name="Bryant D.A."/>
            <person name="Ward D.M."/>
        </authorList>
    </citation>
    <scope>NUCLEOTIDE SEQUENCE [LARGE SCALE GENOMIC DNA]</scope>
    <source>
        <strain evidence="3">OS</strain>
    </source>
</reference>
<comment type="caution">
    <text evidence="3">The sequence shown here is derived from an EMBL/GenBank/DDBJ whole genome shotgun (WGS) entry which is preliminary data.</text>
</comment>
<gene>
    <name evidence="3" type="ORF">D0433_02865</name>
</gene>
<accession>A0A395M441</accession>
<dbReference type="Proteomes" id="UP000266389">
    <property type="component" value="Unassembled WGS sequence"/>
</dbReference>
<dbReference type="Pfam" id="PF14344">
    <property type="entry name" value="DUF4397"/>
    <property type="match status" value="1"/>
</dbReference>
<name>A0A395M441_9BACT</name>
<evidence type="ECO:0000313" key="3">
    <source>
        <dbReference type="EMBL" id="RFM24998.1"/>
    </source>
</evidence>
<feature type="domain" description="DUF4397" evidence="2">
    <location>
        <begin position="35"/>
        <end position="149"/>
    </location>
</feature>
<evidence type="ECO:0000256" key="1">
    <source>
        <dbReference type="SAM" id="SignalP"/>
    </source>
</evidence>
<protein>
    <submittedName>
        <fullName evidence="3">DUF4397 domain-containing protein</fullName>
    </submittedName>
</protein>
<proteinExistence type="predicted"/>
<dbReference type="AlphaFoldDB" id="A0A395M441"/>
<feature type="chain" id="PRO_5017369049" evidence="1">
    <location>
        <begin position="19"/>
        <end position="237"/>
    </location>
</feature>
<evidence type="ECO:0000259" key="2">
    <source>
        <dbReference type="Pfam" id="PF14344"/>
    </source>
</evidence>
<organism evidence="3 4">
    <name type="scientific">Candidatus Thermochlorobacter aerophilus</name>
    <dbReference type="NCBI Taxonomy" id="1868324"/>
    <lineage>
        <taxon>Bacteria</taxon>
        <taxon>Pseudomonadati</taxon>
        <taxon>Chlorobiota</taxon>
        <taxon>Chlorobiia</taxon>
        <taxon>Chlorobiales</taxon>
        <taxon>Candidatus Thermochlorobacteriaceae</taxon>
        <taxon>Candidatus Thermochlorobacter</taxon>
    </lineage>
</organism>
<evidence type="ECO:0000313" key="4">
    <source>
        <dbReference type="Proteomes" id="UP000266389"/>
    </source>
</evidence>
<sequence>MKKSLFLVLVSAVALSLATGCDEDNTSSPSPTPQARVLVVHASPNAPGVDLLVDNQKVNQQPLTFPQNTGYLSVNAGTRNVKVNVAGTTRTVINADLPLEGNRNYSVFAIDSVSKISALVTNDDLTAPATGKAHVRFIHLSPNAPAVDVSVVGQAAGQGLFTNRTFNKTITATEQAFTPVDAGTVNLEVRVAGTTTVALNLPNVRLDAGKIYTVFAKGFLGGEGAQALGAEIILHNP</sequence>
<keyword evidence="1" id="KW-0732">Signal</keyword>
<dbReference type="InterPro" id="IPR025510">
    <property type="entry name" value="DUF4397"/>
</dbReference>
<dbReference type="EMBL" id="PHFL01000011">
    <property type="protein sequence ID" value="RFM24998.1"/>
    <property type="molecule type" value="Genomic_DNA"/>
</dbReference>